<dbReference type="PANTHER" id="PTHR30055:SF226">
    <property type="entry name" value="HTH-TYPE TRANSCRIPTIONAL REGULATOR PKSA"/>
    <property type="match status" value="1"/>
</dbReference>
<dbReference type="Pfam" id="PF00440">
    <property type="entry name" value="TetR_N"/>
    <property type="match status" value="1"/>
</dbReference>
<feature type="domain" description="HTH tetR-type" evidence="4">
    <location>
        <begin position="109"/>
        <end position="169"/>
    </location>
</feature>
<dbReference type="PROSITE" id="PS50977">
    <property type="entry name" value="HTH_TETR_2"/>
    <property type="match status" value="1"/>
</dbReference>
<keyword evidence="6" id="KW-1185">Reference proteome</keyword>
<dbReference type="PRINTS" id="PR00455">
    <property type="entry name" value="HTHTETR"/>
</dbReference>
<evidence type="ECO:0000256" key="2">
    <source>
        <dbReference type="PROSITE-ProRule" id="PRU00335"/>
    </source>
</evidence>
<name>A0ABS4VCD4_9ACTN</name>
<protein>
    <submittedName>
        <fullName evidence="5">AcrR family transcriptional regulator</fullName>
    </submittedName>
</protein>
<dbReference type="SUPFAM" id="SSF46689">
    <property type="entry name" value="Homeodomain-like"/>
    <property type="match status" value="1"/>
</dbReference>
<dbReference type="InterPro" id="IPR023772">
    <property type="entry name" value="DNA-bd_HTH_TetR-type_CS"/>
</dbReference>
<sequence>MPEARTGKAAAPAQSGEQGVRSPRGGSTTEAPAAEPGASAAATAGATDGARTGANTGATNGATGGAAAGPDTAEDPAAEPRTTAGADGGAANGPGTGAARPRRRQARGEARIAQLLEAAANVFRVSGYNGASTNAIAREAGVSPGTLYQFFPNKEAIAIELGDQLMHRWRETYGAAFSPSDVELPLDRMLDAVLDPLIAFNCENPAFAVLTHGSEIPGVITQEHDVLHAAMLTRTEQLLSTVLPDLPAEQAHRIAGMSFVLFKAGLDLVMSHEGSEREAYIRELKTVMYRYLEPLACDPPAGEAARRIDTP</sequence>
<evidence type="ECO:0000313" key="5">
    <source>
        <dbReference type="EMBL" id="MBP2361314.1"/>
    </source>
</evidence>
<feature type="compositionally biased region" description="Low complexity" evidence="3">
    <location>
        <begin position="27"/>
        <end position="61"/>
    </location>
</feature>
<proteinExistence type="predicted"/>
<feature type="region of interest" description="Disordered" evidence="3">
    <location>
        <begin position="1"/>
        <end position="108"/>
    </location>
</feature>
<evidence type="ECO:0000313" key="6">
    <source>
        <dbReference type="Proteomes" id="UP001519311"/>
    </source>
</evidence>
<accession>A0ABS4VCD4</accession>
<reference evidence="5 6" key="1">
    <citation type="submission" date="2021-03" db="EMBL/GenBank/DDBJ databases">
        <title>Sequencing the genomes of 1000 actinobacteria strains.</title>
        <authorList>
            <person name="Klenk H.-P."/>
        </authorList>
    </citation>
    <scope>NUCLEOTIDE SEQUENCE [LARGE SCALE GENOMIC DNA]</scope>
    <source>
        <strain evidence="5 6">DSM 40843</strain>
    </source>
</reference>
<comment type="caution">
    <text evidence="5">The sequence shown here is derived from an EMBL/GenBank/DDBJ whole genome shotgun (WGS) entry which is preliminary data.</text>
</comment>
<dbReference type="Gene3D" id="1.10.357.10">
    <property type="entry name" value="Tetracycline Repressor, domain 2"/>
    <property type="match status" value="1"/>
</dbReference>
<evidence type="ECO:0000259" key="4">
    <source>
        <dbReference type="PROSITE" id="PS50977"/>
    </source>
</evidence>
<dbReference type="InterPro" id="IPR001647">
    <property type="entry name" value="HTH_TetR"/>
</dbReference>
<dbReference type="InterPro" id="IPR050109">
    <property type="entry name" value="HTH-type_TetR-like_transc_reg"/>
</dbReference>
<gene>
    <name evidence="5" type="ORF">JOF59_003714</name>
</gene>
<feature type="compositionally biased region" description="Gly residues" evidence="3">
    <location>
        <begin position="86"/>
        <end position="96"/>
    </location>
</feature>
<keyword evidence="1 2" id="KW-0238">DNA-binding</keyword>
<dbReference type="InterPro" id="IPR009057">
    <property type="entry name" value="Homeodomain-like_sf"/>
</dbReference>
<evidence type="ECO:0000256" key="3">
    <source>
        <dbReference type="SAM" id="MobiDB-lite"/>
    </source>
</evidence>
<dbReference type="PROSITE" id="PS01081">
    <property type="entry name" value="HTH_TETR_1"/>
    <property type="match status" value="1"/>
</dbReference>
<dbReference type="Proteomes" id="UP001519311">
    <property type="component" value="Unassembled WGS sequence"/>
</dbReference>
<evidence type="ECO:0000256" key="1">
    <source>
        <dbReference type="ARBA" id="ARBA00023125"/>
    </source>
</evidence>
<feature type="DNA-binding region" description="H-T-H motif" evidence="2">
    <location>
        <begin position="132"/>
        <end position="151"/>
    </location>
</feature>
<organism evidence="5 6">
    <name type="scientific">Streptomyces clavifer</name>
    <dbReference type="NCBI Taxonomy" id="68188"/>
    <lineage>
        <taxon>Bacteria</taxon>
        <taxon>Bacillati</taxon>
        <taxon>Actinomycetota</taxon>
        <taxon>Actinomycetes</taxon>
        <taxon>Kitasatosporales</taxon>
        <taxon>Streptomycetaceae</taxon>
        <taxon>Streptomyces</taxon>
    </lineage>
</organism>
<dbReference type="EMBL" id="JAGINS010000001">
    <property type="protein sequence ID" value="MBP2361314.1"/>
    <property type="molecule type" value="Genomic_DNA"/>
</dbReference>
<dbReference type="Pfam" id="PF17928">
    <property type="entry name" value="TetR_C_22"/>
    <property type="match status" value="1"/>
</dbReference>
<dbReference type="PANTHER" id="PTHR30055">
    <property type="entry name" value="HTH-TYPE TRANSCRIPTIONAL REGULATOR RUTR"/>
    <property type="match status" value="1"/>
</dbReference>
<dbReference type="InterPro" id="IPR041674">
    <property type="entry name" value="TetR_C_22"/>
</dbReference>